<dbReference type="RefSeq" id="WP_387404226.1">
    <property type="nucleotide sequence ID" value="NZ_JBIAQY010000005.1"/>
</dbReference>
<keyword evidence="1" id="KW-0964">Secreted</keyword>
<comment type="caution">
    <text evidence="5">The sequence shown here is derived from an EMBL/GenBank/DDBJ whole genome shotgun (WGS) entry which is preliminary data.</text>
</comment>
<keyword evidence="2" id="KW-0378">Hydrolase</keyword>
<evidence type="ECO:0000256" key="3">
    <source>
        <dbReference type="ARBA" id="ARBA00023026"/>
    </source>
</evidence>
<gene>
    <name evidence="5" type="ORF">ACFYXQ_17120</name>
</gene>
<accession>A0ABW6RZN8</accession>
<evidence type="ECO:0000256" key="1">
    <source>
        <dbReference type="ARBA" id="ARBA00022525"/>
    </source>
</evidence>
<dbReference type="CDD" id="cd16013">
    <property type="entry name" value="AcpA"/>
    <property type="match status" value="1"/>
</dbReference>
<evidence type="ECO:0000256" key="4">
    <source>
        <dbReference type="SAM" id="SignalP"/>
    </source>
</evidence>
<dbReference type="PANTHER" id="PTHR31956">
    <property type="entry name" value="NON-SPECIFIC PHOSPHOLIPASE C4-RELATED"/>
    <property type="match status" value="1"/>
</dbReference>
<feature type="signal peptide" evidence="4">
    <location>
        <begin position="1"/>
        <end position="46"/>
    </location>
</feature>
<keyword evidence="6" id="KW-1185">Reference proteome</keyword>
<evidence type="ECO:0000313" key="6">
    <source>
        <dbReference type="Proteomes" id="UP001601992"/>
    </source>
</evidence>
<dbReference type="EMBL" id="JBIAQY010000005">
    <property type="protein sequence ID" value="MFF3569492.1"/>
    <property type="molecule type" value="Genomic_DNA"/>
</dbReference>
<dbReference type="PANTHER" id="PTHR31956:SF1">
    <property type="entry name" value="NON-SPECIFIC PHOSPHOLIPASE C1"/>
    <property type="match status" value="1"/>
</dbReference>
<feature type="chain" id="PRO_5046716299" evidence="4">
    <location>
        <begin position="47"/>
        <end position="539"/>
    </location>
</feature>
<keyword evidence="4" id="KW-0732">Signal</keyword>
<dbReference type="InterPro" id="IPR017850">
    <property type="entry name" value="Alkaline_phosphatase_core_sf"/>
</dbReference>
<protein>
    <submittedName>
        <fullName evidence="5">Phospholipase C</fullName>
    </submittedName>
</protein>
<reference evidence="5 6" key="1">
    <citation type="submission" date="2024-10" db="EMBL/GenBank/DDBJ databases">
        <title>The Natural Products Discovery Center: Release of the First 8490 Sequenced Strains for Exploring Actinobacteria Biosynthetic Diversity.</title>
        <authorList>
            <person name="Kalkreuter E."/>
            <person name="Kautsar S.A."/>
            <person name="Yang D."/>
            <person name="Bader C.D."/>
            <person name="Teijaro C.N."/>
            <person name="Fluegel L."/>
            <person name="Davis C.M."/>
            <person name="Simpson J.R."/>
            <person name="Lauterbach L."/>
            <person name="Steele A.D."/>
            <person name="Gui C."/>
            <person name="Meng S."/>
            <person name="Li G."/>
            <person name="Viehrig K."/>
            <person name="Ye F."/>
            <person name="Su P."/>
            <person name="Kiefer A.F."/>
            <person name="Nichols A."/>
            <person name="Cepeda A.J."/>
            <person name="Yan W."/>
            <person name="Fan B."/>
            <person name="Jiang Y."/>
            <person name="Adhikari A."/>
            <person name="Zheng C.-J."/>
            <person name="Schuster L."/>
            <person name="Cowan T.M."/>
            <person name="Smanski M.J."/>
            <person name="Chevrette M.G."/>
            <person name="De Carvalho L.P.S."/>
            <person name="Shen B."/>
        </authorList>
    </citation>
    <scope>NUCLEOTIDE SEQUENCE [LARGE SCALE GENOMIC DNA]</scope>
    <source>
        <strain evidence="5 6">NPDC002593</strain>
    </source>
</reference>
<evidence type="ECO:0000256" key="2">
    <source>
        <dbReference type="ARBA" id="ARBA00022801"/>
    </source>
</evidence>
<dbReference type="Proteomes" id="UP001601992">
    <property type="component" value="Unassembled WGS sequence"/>
</dbReference>
<evidence type="ECO:0000313" key="5">
    <source>
        <dbReference type="EMBL" id="MFF3569492.1"/>
    </source>
</evidence>
<dbReference type="InterPro" id="IPR007312">
    <property type="entry name" value="Phosphoesterase"/>
</dbReference>
<dbReference type="Gene3D" id="3.40.720.10">
    <property type="entry name" value="Alkaline Phosphatase, subunit A"/>
    <property type="match status" value="2"/>
</dbReference>
<sequence>MSTGSQTRRAPAQGGSGKYKRRTTIAAAIATVGLLAAACSSSTSPAATDQSATTTTPIKHIVVLYDENISFDHYFGTYPNAANTDGVPFTAAPGTPAVNGLTPDLLTHNPNLFQPQRLGPDQAMTCDQDHSYKAEQEAFNNGKMDQFVQRTQKDECPAAYGPNGIVMDYYDGNTVTAMWNYAQHYALSDNSFGTTFGPSTPGALEVTAAQTYGAQAIDAKTGKPVQDPNLVAAPDAQGIGSDIDDADPAYDDCSNKSHTTTDNLMAMNAKNIGDALNDKNISWGWFQGGFTPTGKNADGKAVCGSKHANLGGQQVLDYSPHHEPFQYFKSTSNPSHTVPASLDEVGHAGPANHQYGLEWFDQAAKAGKLPAVSYVKASEYQDGHAGYSDPVDEQHFLVDRINAIQQSPDWKSTAIFIAYDDSDGWYDHVAGPVINGSTSASDVYGPCASKPALGGHQGRCGTGPRLPLLAISPYAKTNHVDHTLTDETSIVKFIESNWSLPTLGNGSSEATAGDLSGMFDFASPKATQLILNADGTEKH</sequence>
<dbReference type="Pfam" id="PF04185">
    <property type="entry name" value="Phosphoesterase"/>
    <property type="match status" value="1"/>
</dbReference>
<keyword evidence="3" id="KW-0843">Virulence</keyword>
<organism evidence="5 6">
    <name type="scientific">Nocardia jiangxiensis</name>
    <dbReference type="NCBI Taxonomy" id="282685"/>
    <lineage>
        <taxon>Bacteria</taxon>
        <taxon>Bacillati</taxon>
        <taxon>Actinomycetota</taxon>
        <taxon>Actinomycetes</taxon>
        <taxon>Mycobacteriales</taxon>
        <taxon>Nocardiaceae</taxon>
        <taxon>Nocardia</taxon>
    </lineage>
</organism>
<proteinExistence type="predicted"/>
<name>A0ABW6RZN8_9NOCA</name>